<name>A0A8X6KKX3_TRICU</name>
<dbReference type="EMBL" id="BMAO01021644">
    <property type="protein sequence ID" value="GFQ76351.1"/>
    <property type="molecule type" value="Genomic_DNA"/>
</dbReference>
<sequence>MAQKATNDKETTTNIHFLKRGIRNGGNIRFKGTHLQMTNGQIYLRSQHDRIHVTQDFLGRSMLYRESIQCPFSNMLMNIQGSIVNQHAIDSSIQKMNKIPNMRIIIAKNRLKHERHVQRRHISFEEYELFGQKSLDFLDEYDELCRHTTK</sequence>
<reference evidence="1" key="1">
    <citation type="submission" date="2020-07" db="EMBL/GenBank/DDBJ databases">
        <title>Multicomponent nature underlies the extraordinary mechanical properties of spider dragline silk.</title>
        <authorList>
            <person name="Kono N."/>
            <person name="Nakamura H."/>
            <person name="Mori M."/>
            <person name="Yoshida Y."/>
            <person name="Ohtoshi R."/>
            <person name="Malay A.D."/>
            <person name="Moran D.A.P."/>
            <person name="Tomita M."/>
            <person name="Numata K."/>
            <person name="Arakawa K."/>
        </authorList>
    </citation>
    <scope>NUCLEOTIDE SEQUENCE</scope>
</reference>
<proteinExistence type="predicted"/>
<dbReference type="AlphaFoldDB" id="A0A8X6KKX3"/>
<evidence type="ECO:0000313" key="1">
    <source>
        <dbReference type="EMBL" id="GFQ76351.1"/>
    </source>
</evidence>
<comment type="caution">
    <text evidence="1">The sequence shown here is derived from an EMBL/GenBank/DDBJ whole genome shotgun (WGS) entry which is preliminary data.</text>
</comment>
<keyword evidence="2" id="KW-1185">Reference proteome</keyword>
<evidence type="ECO:0000313" key="2">
    <source>
        <dbReference type="Proteomes" id="UP000887116"/>
    </source>
</evidence>
<protein>
    <submittedName>
        <fullName evidence="1">Uncharacterized protein</fullName>
    </submittedName>
</protein>
<accession>A0A8X6KKX3</accession>
<organism evidence="1 2">
    <name type="scientific">Trichonephila clavata</name>
    <name type="common">Joro spider</name>
    <name type="synonym">Nephila clavata</name>
    <dbReference type="NCBI Taxonomy" id="2740835"/>
    <lineage>
        <taxon>Eukaryota</taxon>
        <taxon>Metazoa</taxon>
        <taxon>Ecdysozoa</taxon>
        <taxon>Arthropoda</taxon>
        <taxon>Chelicerata</taxon>
        <taxon>Arachnida</taxon>
        <taxon>Araneae</taxon>
        <taxon>Araneomorphae</taxon>
        <taxon>Entelegynae</taxon>
        <taxon>Araneoidea</taxon>
        <taxon>Nephilidae</taxon>
        <taxon>Trichonephila</taxon>
    </lineage>
</organism>
<dbReference type="Proteomes" id="UP000887116">
    <property type="component" value="Unassembled WGS sequence"/>
</dbReference>
<gene>
    <name evidence="1" type="ORF">TNCT_200101</name>
</gene>